<gene>
    <name evidence="1" type="ordered locus">Belba_0589</name>
</gene>
<organism evidence="1 2">
    <name type="scientific">Belliella baltica (strain DSM 15883 / CIP 108006 / LMG 21964 / BA134)</name>
    <dbReference type="NCBI Taxonomy" id="866536"/>
    <lineage>
        <taxon>Bacteria</taxon>
        <taxon>Pseudomonadati</taxon>
        <taxon>Bacteroidota</taxon>
        <taxon>Cytophagia</taxon>
        <taxon>Cytophagales</taxon>
        <taxon>Cyclobacteriaceae</taxon>
        <taxon>Belliella</taxon>
    </lineage>
</organism>
<evidence type="ECO:0000313" key="1">
    <source>
        <dbReference type="EMBL" id="AFL83246.1"/>
    </source>
</evidence>
<keyword evidence="2" id="KW-1185">Reference proteome</keyword>
<accession>I3Z1X8</accession>
<dbReference type="OrthoDB" id="47198at2"/>
<sequence length="66" mass="7326">MNRYVVNNEAQANGDHEVHKSGCAFFPSSYQDLGNHSSCRSAIVEAKKIYSKSDGCFHCSSDCHTR</sequence>
<dbReference type="KEGG" id="bbd:Belba_0589"/>
<evidence type="ECO:0000313" key="2">
    <source>
        <dbReference type="Proteomes" id="UP000006050"/>
    </source>
</evidence>
<dbReference type="STRING" id="866536.Belba_0589"/>
<proteinExistence type="predicted"/>
<protein>
    <submittedName>
        <fullName evidence="1">Uncharacterized protein</fullName>
    </submittedName>
</protein>
<dbReference type="HOGENOM" id="CLU_191482_0_0_10"/>
<dbReference type="AlphaFoldDB" id="I3Z1X8"/>
<dbReference type="RefSeq" id="WP_014771258.1">
    <property type="nucleotide sequence ID" value="NC_018010.1"/>
</dbReference>
<dbReference type="EMBL" id="CP003281">
    <property type="protein sequence ID" value="AFL83246.1"/>
    <property type="molecule type" value="Genomic_DNA"/>
</dbReference>
<dbReference type="eggNOG" id="ENOG50332YU">
    <property type="taxonomic scope" value="Bacteria"/>
</dbReference>
<dbReference type="Proteomes" id="UP000006050">
    <property type="component" value="Chromosome"/>
</dbReference>
<reference evidence="2" key="1">
    <citation type="submission" date="2012-06" db="EMBL/GenBank/DDBJ databases">
        <title>The complete genome of Belliella baltica DSM 15883.</title>
        <authorList>
            <person name="Lucas S."/>
            <person name="Copeland A."/>
            <person name="Lapidus A."/>
            <person name="Goodwin L."/>
            <person name="Pitluck S."/>
            <person name="Peters L."/>
            <person name="Mikhailova N."/>
            <person name="Davenport K."/>
            <person name="Kyrpides N."/>
            <person name="Mavromatis K."/>
            <person name="Pagani I."/>
            <person name="Ivanova N."/>
            <person name="Ovchinnikova G."/>
            <person name="Zeytun A."/>
            <person name="Detter J.C."/>
            <person name="Han C."/>
            <person name="Land M."/>
            <person name="Hauser L."/>
            <person name="Markowitz V."/>
            <person name="Cheng J.-F."/>
            <person name="Hugenholtz P."/>
            <person name="Woyke T."/>
            <person name="Wu D."/>
            <person name="Tindall B."/>
            <person name="Pomrenke H."/>
            <person name="Brambilla E."/>
            <person name="Klenk H.-P."/>
            <person name="Eisen J.A."/>
        </authorList>
    </citation>
    <scope>NUCLEOTIDE SEQUENCE [LARGE SCALE GENOMIC DNA]</scope>
    <source>
        <strain evidence="2">DSM 15883 / CIP 108006 / LMG 21964 / BA134</strain>
    </source>
</reference>
<name>I3Z1X8_BELBD</name>